<feature type="compositionally biased region" description="Low complexity" evidence="1">
    <location>
        <begin position="7"/>
        <end position="26"/>
    </location>
</feature>
<keyword evidence="3" id="KW-1185">Reference proteome</keyword>
<evidence type="ECO:0000313" key="3">
    <source>
        <dbReference type="Proteomes" id="UP001500503"/>
    </source>
</evidence>
<dbReference type="Proteomes" id="UP001500503">
    <property type="component" value="Unassembled WGS sequence"/>
</dbReference>
<feature type="compositionally biased region" description="Polar residues" evidence="1">
    <location>
        <begin position="47"/>
        <end position="60"/>
    </location>
</feature>
<gene>
    <name evidence="2" type="ORF">GCM10023191_074110</name>
</gene>
<feature type="region of interest" description="Disordered" evidence="1">
    <location>
        <begin position="1"/>
        <end position="65"/>
    </location>
</feature>
<organism evidence="2 3">
    <name type="scientific">Actinoallomurus oryzae</name>
    <dbReference type="NCBI Taxonomy" id="502180"/>
    <lineage>
        <taxon>Bacteria</taxon>
        <taxon>Bacillati</taxon>
        <taxon>Actinomycetota</taxon>
        <taxon>Actinomycetes</taxon>
        <taxon>Streptosporangiales</taxon>
        <taxon>Thermomonosporaceae</taxon>
        <taxon>Actinoallomurus</taxon>
    </lineage>
</organism>
<evidence type="ECO:0000313" key="2">
    <source>
        <dbReference type="EMBL" id="GAA4510857.1"/>
    </source>
</evidence>
<reference evidence="3" key="1">
    <citation type="journal article" date="2019" name="Int. J. Syst. Evol. Microbiol.">
        <title>The Global Catalogue of Microorganisms (GCM) 10K type strain sequencing project: providing services to taxonomists for standard genome sequencing and annotation.</title>
        <authorList>
            <consortium name="The Broad Institute Genomics Platform"/>
            <consortium name="The Broad Institute Genome Sequencing Center for Infectious Disease"/>
            <person name="Wu L."/>
            <person name="Ma J."/>
        </authorList>
    </citation>
    <scope>NUCLEOTIDE SEQUENCE [LARGE SCALE GENOMIC DNA]</scope>
    <source>
        <strain evidence="3">JCM 17933</strain>
    </source>
</reference>
<evidence type="ECO:0000256" key="1">
    <source>
        <dbReference type="SAM" id="MobiDB-lite"/>
    </source>
</evidence>
<dbReference type="EMBL" id="BAABHF010000046">
    <property type="protein sequence ID" value="GAA4510857.1"/>
    <property type="molecule type" value="Genomic_DNA"/>
</dbReference>
<name>A0ABP8QUM7_9ACTN</name>
<protein>
    <submittedName>
        <fullName evidence="2">Uncharacterized protein</fullName>
    </submittedName>
</protein>
<comment type="caution">
    <text evidence="2">The sequence shown here is derived from an EMBL/GenBank/DDBJ whole genome shotgun (WGS) entry which is preliminary data.</text>
</comment>
<accession>A0ABP8QUM7</accession>
<sequence length="107" mass="11544">MSIRWNPATTKYTTNTTAETTATTPPDHVSTRPVITDIINHPPRSQPIISATPQHQTATGHTPGRVTRTHTHVASLLVQVAAQCEGMASFDANETRNETSNGEGRLS</sequence>
<proteinExistence type="predicted"/>